<dbReference type="AlphaFoldDB" id="A0A0D6QZ27"/>
<dbReference type="CDD" id="cd13132">
    <property type="entry name" value="MATE_eukaryotic"/>
    <property type="match status" value="1"/>
</dbReference>
<dbReference type="EMBL" id="GCKF01041034">
    <property type="protein sequence ID" value="JAG95272.1"/>
    <property type="molecule type" value="Transcribed_RNA"/>
</dbReference>
<evidence type="ECO:0000256" key="6">
    <source>
        <dbReference type="RuleBase" id="RU004914"/>
    </source>
</evidence>
<organism evidence="8">
    <name type="scientific">Araucaria cunninghamii</name>
    <name type="common">Hoop pine</name>
    <name type="synonym">Moreton Bay pine</name>
    <dbReference type="NCBI Taxonomy" id="56994"/>
    <lineage>
        <taxon>Eukaryota</taxon>
        <taxon>Viridiplantae</taxon>
        <taxon>Streptophyta</taxon>
        <taxon>Embryophyta</taxon>
        <taxon>Tracheophyta</taxon>
        <taxon>Spermatophyta</taxon>
        <taxon>Pinopsida</taxon>
        <taxon>Pinidae</taxon>
        <taxon>Conifers II</taxon>
        <taxon>Araucariales</taxon>
        <taxon>Araucariaceae</taxon>
        <taxon>Araucaria</taxon>
    </lineage>
</organism>
<feature type="transmembrane region" description="Helical" evidence="6">
    <location>
        <begin position="459"/>
        <end position="478"/>
    </location>
</feature>
<evidence type="ECO:0000256" key="7">
    <source>
        <dbReference type="SAM" id="MobiDB-lite"/>
    </source>
</evidence>
<dbReference type="EMBL" id="GCKF01041032">
    <property type="protein sequence ID" value="JAG95273.1"/>
    <property type="molecule type" value="Transcribed_RNA"/>
</dbReference>
<proteinExistence type="inferred from homology"/>
<keyword evidence="3 6" id="KW-0812">Transmembrane</keyword>
<dbReference type="Pfam" id="PF01554">
    <property type="entry name" value="MatE"/>
    <property type="match status" value="2"/>
</dbReference>
<sequence length="507" mass="54923">MADNEDSNTDNLAEPLIQKKEDDSKFEEESIFMEEILSHERIPWSGIVRAALVESKKLWILSWAAVIVSIFNFMLSAISQMFAGHLGELELAGASIANVGIQGLAYGIMLGMASAVQTVCGQAYGAKQYSMMGIICQRSIIIMTATAVLLAFLYWYAEPVLSAIGQSKDIAAAGGVFARGLIPQLFAFALNCPMQRFLQAQNIVAPLAYIAVGTFCLHILITWLAVDKLGLGLLGVALMLSLSWWILVVTTAIYIFFSPSCKKTWTGFSLDAFKGLWAYFKLTVASAFMLTLEIWYTQGLVLISGLLPDAEVALDSISVCMNYLNWDLMLMLGLSNAASIRVGNELGARRPKTARFSVLVVVITCFIISVILAIGVLVLKKELSMAFTSSTVVMRAVFALTPLLAISVLLNGTQPILSGVAIGCGWQAVVAYVNLATYYCIGLPIGAVLGFKTSMGVKGIWWGMIAGVALQTLALIVITSRTNWNKEVQSAGERVERAKSEKAGDRE</sequence>
<dbReference type="NCBIfam" id="TIGR00797">
    <property type="entry name" value="matE"/>
    <property type="match status" value="1"/>
</dbReference>
<reference evidence="8" key="1">
    <citation type="submission" date="2015-03" db="EMBL/GenBank/DDBJ databases">
        <title>A transcriptome of Araucaria cunninghamii, an australian fine timber species.</title>
        <authorList>
            <person name="Jing Yi C.J.Y."/>
            <person name="Yin San L.Y.S."/>
            <person name="Abdul Karim S.S."/>
            <person name="Wan Azmi N.N."/>
            <person name="Hercus R.R."/>
            <person name="Croft L.L."/>
        </authorList>
    </citation>
    <scope>NUCLEOTIDE SEQUENCE</scope>
    <source>
        <strain evidence="8">MI0301</strain>
        <tissue evidence="8">Leaf</tissue>
    </source>
</reference>
<comment type="caution">
    <text evidence="6">Lacks conserved residue(s) required for the propagation of feature annotation.</text>
</comment>
<comment type="subcellular location">
    <subcellularLocation>
        <location evidence="1">Membrane</location>
        <topology evidence="1">Multi-pass membrane protein</topology>
    </subcellularLocation>
</comment>
<dbReference type="GO" id="GO:0015297">
    <property type="term" value="F:antiporter activity"/>
    <property type="evidence" value="ECO:0007669"/>
    <property type="project" value="InterPro"/>
</dbReference>
<keyword evidence="5 6" id="KW-0472">Membrane</keyword>
<protein>
    <recommendedName>
        <fullName evidence="6">Protein DETOXIFICATION</fullName>
    </recommendedName>
    <alternativeName>
        <fullName evidence="6">Multidrug and toxic compound extrusion protein</fullName>
    </alternativeName>
</protein>
<feature type="transmembrane region" description="Helical" evidence="6">
    <location>
        <begin position="203"/>
        <end position="226"/>
    </location>
</feature>
<dbReference type="GO" id="GO:1990961">
    <property type="term" value="P:xenobiotic detoxification by transmembrane export across the plasma membrane"/>
    <property type="evidence" value="ECO:0007669"/>
    <property type="project" value="InterPro"/>
</dbReference>
<dbReference type="InterPro" id="IPR045069">
    <property type="entry name" value="MATE_euk"/>
</dbReference>
<comment type="similarity">
    <text evidence="2 6">Belongs to the multi antimicrobial extrusion (MATE) (TC 2.A.66.1) family.</text>
</comment>
<evidence type="ECO:0000256" key="3">
    <source>
        <dbReference type="ARBA" id="ARBA00022692"/>
    </source>
</evidence>
<dbReference type="PANTHER" id="PTHR11206">
    <property type="entry name" value="MULTIDRUG RESISTANCE PROTEIN"/>
    <property type="match status" value="1"/>
</dbReference>
<dbReference type="GO" id="GO:0042910">
    <property type="term" value="F:xenobiotic transmembrane transporter activity"/>
    <property type="evidence" value="ECO:0007669"/>
    <property type="project" value="InterPro"/>
</dbReference>
<evidence type="ECO:0000256" key="4">
    <source>
        <dbReference type="ARBA" id="ARBA00022989"/>
    </source>
</evidence>
<feature type="transmembrane region" description="Helical" evidence="6">
    <location>
        <begin position="356"/>
        <end position="379"/>
    </location>
</feature>
<feature type="transmembrane region" description="Helical" evidence="6">
    <location>
        <begin position="232"/>
        <end position="257"/>
    </location>
</feature>
<accession>A0A0D6QZ27</accession>
<dbReference type="InterPro" id="IPR002528">
    <property type="entry name" value="MATE_fam"/>
</dbReference>
<feature type="region of interest" description="Disordered" evidence="7">
    <location>
        <begin position="1"/>
        <end position="24"/>
    </location>
</feature>
<evidence type="ECO:0000256" key="2">
    <source>
        <dbReference type="ARBA" id="ARBA00010199"/>
    </source>
</evidence>
<feature type="transmembrane region" description="Helical" evidence="6">
    <location>
        <begin position="169"/>
        <end position="191"/>
    </location>
</feature>
<feature type="transmembrane region" description="Helical" evidence="6">
    <location>
        <begin position="416"/>
        <end position="439"/>
    </location>
</feature>
<feature type="transmembrane region" description="Helical" evidence="6">
    <location>
        <begin position="58"/>
        <end position="83"/>
    </location>
</feature>
<keyword evidence="4 6" id="KW-1133">Transmembrane helix</keyword>
<evidence type="ECO:0000313" key="8">
    <source>
        <dbReference type="EMBL" id="JAG95273.1"/>
    </source>
</evidence>
<feature type="transmembrane region" description="Helical" evidence="6">
    <location>
        <begin position="138"/>
        <end position="157"/>
    </location>
</feature>
<name>A0A0D6QZ27_ARACU</name>
<evidence type="ECO:0000256" key="1">
    <source>
        <dbReference type="ARBA" id="ARBA00004141"/>
    </source>
</evidence>
<evidence type="ECO:0000256" key="5">
    <source>
        <dbReference type="ARBA" id="ARBA00023136"/>
    </source>
</evidence>
<dbReference type="GO" id="GO:0016020">
    <property type="term" value="C:membrane"/>
    <property type="evidence" value="ECO:0007669"/>
    <property type="project" value="UniProtKB-SubCell"/>
</dbReference>